<dbReference type="EMBL" id="DPVV01000022">
    <property type="protein sequence ID" value="HCL00897.1"/>
    <property type="molecule type" value="Genomic_DNA"/>
</dbReference>
<reference evidence="7 8" key="1">
    <citation type="journal article" date="2018" name="Nat. Biotechnol.">
        <title>A standardized bacterial taxonomy based on genome phylogeny substantially revises the tree of life.</title>
        <authorList>
            <person name="Parks D.H."/>
            <person name="Chuvochina M."/>
            <person name="Waite D.W."/>
            <person name="Rinke C."/>
            <person name="Skarshewski A."/>
            <person name="Chaumeil P.A."/>
            <person name="Hugenholtz P."/>
        </authorList>
    </citation>
    <scope>NUCLEOTIDE SEQUENCE [LARGE SCALE GENOMIC DNA]</scope>
    <source>
        <strain evidence="7">UBA11728</strain>
    </source>
</reference>
<feature type="transmembrane region" description="Helical" evidence="6">
    <location>
        <begin position="6"/>
        <end position="25"/>
    </location>
</feature>
<proteinExistence type="inferred from homology"/>
<dbReference type="GO" id="GO:0016020">
    <property type="term" value="C:membrane"/>
    <property type="evidence" value="ECO:0007669"/>
    <property type="project" value="UniProtKB-SubCell"/>
</dbReference>
<sequence length="230" mass="25551">MQAIIISMIGIFLMIFILMPCYLSLKRSGRNKNLKLTVKGATTLIAVILSYIGYWNAMTTDVTNHLPESFFSRSVLIGLTICLFADVLLEIQVYIGGILFFLGHVAYIVYFIMLGGFPIICIPMISIFTGSALVYFYRFSARLGKEKYLYSVYGLTIFTSLSLGLTLPFTIGILGYPLALASVLLVASDILLARNTLYKETSLSDTVATLYYFSGQLLLALTIYLAAHLY</sequence>
<feature type="transmembrane region" description="Helical" evidence="6">
    <location>
        <begin position="209"/>
        <end position="227"/>
    </location>
</feature>
<feature type="transmembrane region" description="Helical" evidence="6">
    <location>
        <begin position="37"/>
        <end position="58"/>
    </location>
</feature>
<evidence type="ECO:0000313" key="8">
    <source>
        <dbReference type="Proteomes" id="UP000262969"/>
    </source>
</evidence>
<dbReference type="InterPro" id="IPR012506">
    <property type="entry name" value="TMEM86B-like"/>
</dbReference>
<name>A0A3D2X2G3_9FIRM</name>
<dbReference type="Pfam" id="PF07947">
    <property type="entry name" value="YhhN"/>
    <property type="match status" value="1"/>
</dbReference>
<feature type="transmembrane region" description="Helical" evidence="6">
    <location>
        <begin position="148"/>
        <end position="167"/>
    </location>
</feature>
<dbReference type="AlphaFoldDB" id="A0A3D2X2G3"/>
<feature type="transmembrane region" description="Helical" evidence="6">
    <location>
        <begin position="93"/>
        <end position="111"/>
    </location>
</feature>
<evidence type="ECO:0000256" key="4">
    <source>
        <dbReference type="ARBA" id="ARBA00022989"/>
    </source>
</evidence>
<comment type="similarity">
    <text evidence="2">Belongs to the TMEM86 family.</text>
</comment>
<evidence type="ECO:0000313" key="7">
    <source>
        <dbReference type="EMBL" id="HCL00897.1"/>
    </source>
</evidence>
<keyword evidence="3 6" id="KW-0812">Transmembrane</keyword>
<accession>A0A3D2X2G3</accession>
<evidence type="ECO:0000256" key="5">
    <source>
        <dbReference type="ARBA" id="ARBA00023136"/>
    </source>
</evidence>
<comment type="caution">
    <text evidence="7">The sequence shown here is derived from an EMBL/GenBank/DDBJ whole genome shotgun (WGS) entry which is preliminary data.</text>
</comment>
<protein>
    <recommendedName>
        <fullName evidence="9">YhhN family protein</fullName>
    </recommendedName>
</protein>
<comment type="subcellular location">
    <subcellularLocation>
        <location evidence="1">Membrane</location>
        <topology evidence="1">Multi-pass membrane protein</topology>
    </subcellularLocation>
</comment>
<feature type="transmembrane region" description="Helical" evidence="6">
    <location>
        <begin position="70"/>
        <end position="88"/>
    </location>
</feature>
<evidence type="ECO:0000256" key="3">
    <source>
        <dbReference type="ARBA" id="ARBA00022692"/>
    </source>
</evidence>
<gene>
    <name evidence="7" type="ORF">DHW61_00480</name>
</gene>
<evidence type="ECO:0008006" key="9">
    <source>
        <dbReference type="Google" id="ProtNLM"/>
    </source>
</evidence>
<feature type="transmembrane region" description="Helical" evidence="6">
    <location>
        <begin position="173"/>
        <end position="197"/>
    </location>
</feature>
<dbReference type="Proteomes" id="UP000262969">
    <property type="component" value="Unassembled WGS sequence"/>
</dbReference>
<evidence type="ECO:0000256" key="6">
    <source>
        <dbReference type="SAM" id="Phobius"/>
    </source>
</evidence>
<evidence type="ECO:0000256" key="1">
    <source>
        <dbReference type="ARBA" id="ARBA00004141"/>
    </source>
</evidence>
<keyword evidence="5 6" id="KW-0472">Membrane</keyword>
<keyword evidence="4 6" id="KW-1133">Transmembrane helix</keyword>
<organism evidence="7 8">
    <name type="scientific">Lachnoclostridium phytofermentans</name>
    <dbReference type="NCBI Taxonomy" id="66219"/>
    <lineage>
        <taxon>Bacteria</taxon>
        <taxon>Bacillati</taxon>
        <taxon>Bacillota</taxon>
        <taxon>Clostridia</taxon>
        <taxon>Lachnospirales</taxon>
        <taxon>Lachnospiraceae</taxon>
    </lineage>
</organism>
<feature type="transmembrane region" description="Helical" evidence="6">
    <location>
        <begin position="117"/>
        <end position="136"/>
    </location>
</feature>
<evidence type="ECO:0000256" key="2">
    <source>
        <dbReference type="ARBA" id="ARBA00007375"/>
    </source>
</evidence>